<feature type="domain" description="C-type lectin" evidence="2">
    <location>
        <begin position="440"/>
        <end position="550"/>
    </location>
</feature>
<dbReference type="Pfam" id="PF00092">
    <property type="entry name" value="VWA"/>
    <property type="match status" value="1"/>
</dbReference>
<dbReference type="OrthoDB" id="5787490at2759"/>
<dbReference type="InterPro" id="IPR002035">
    <property type="entry name" value="VWF_A"/>
</dbReference>
<organism evidence="3 4">
    <name type="scientific">Caenorhabditis auriculariae</name>
    <dbReference type="NCBI Taxonomy" id="2777116"/>
    <lineage>
        <taxon>Eukaryota</taxon>
        <taxon>Metazoa</taxon>
        <taxon>Ecdysozoa</taxon>
        <taxon>Nematoda</taxon>
        <taxon>Chromadorea</taxon>
        <taxon>Rhabditida</taxon>
        <taxon>Rhabditina</taxon>
        <taxon>Rhabditomorpha</taxon>
        <taxon>Rhabditoidea</taxon>
        <taxon>Rhabditidae</taxon>
        <taxon>Peloderinae</taxon>
        <taxon>Caenorhabditis</taxon>
    </lineage>
</organism>
<reference evidence="3" key="1">
    <citation type="submission" date="2020-10" db="EMBL/GenBank/DDBJ databases">
        <authorList>
            <person name="Kikuchi T."/>
        </authorList>
    </citation>
    <scope>NUCLEOTIDE SEQUENCE</scope>
    <source>
        <strain evidence="3">NKZ352</strain>
    </source>
</reference>
<protein>
    <recommendedName>
        <fullName evidence="2">C-type lectin domain-containing protein</fullName>
    </recommendedName>
</protein>
<dbReference type="SUPFAM" id="SSF56436">
    <property type="entry name" value="C-type lectin-like"/>
    <property type="match status" value="1"/>
</dbReference>
<keyword evidence="1" id="KW-0732">Signal</keyword>
<feature type="chain" id="PRO_5035794167" description="C-type lectin domain-containing protein" evidence="1">
    <location>
        <begin position="19"/>
        <end position="564"/>
    </location>
</feature>
<keyword evidence="4" id="KW-1185">Reference proteome</keyword>
<evidence type="ECO:0000313" key="4">
    <source>
        <dbReference type="Proteomes" id="UP000835052"/>
    </source>
</evidence>
<dbReference type="Pfam" id="PF00059">
    <property type="entry name" value="Lectin_C"/>
    <property type="match status" value="1"/>
</dbReference>
<proteinExistence type="predicted"/>
<feature type="signal peptide" evidence="1">
    <location>
        <begin position="1"/>
        <end position="18"/>
    </location>
</feature>
<sequence length="564" mass="61917">MIFQSLLLIAIAVVTADAVPSPCPLKQGEPLYKCDNTGIIVIDTTTDLSRARINEVFNFLYDLVPNVSFETSQLISFMTYGTGTTYTNPMSAYPTGACIELSSLQQASEKEGQDVVSLAVALQSLQANYATYLQGYNVRIIIFTGDTDKSDISAATAVAKQTIPHAEYTVVNLNNGDFSGFPGTVFNTAGPINSYPGLKRCILGNLCHQQTYGIEQEVGFLDYGGSPTCDINSIPTTTARTYVNRGPPMPFSKATTKQGLDELLDHVKADMSFFTIRKAPTTDPLQHTRIGIIQYDSTVSVYAPLGSLDNDGLNAIDELPFRDDPNPNTNLEGAIKAALTEKVIVLLTTTYKPGQFLDPQEAANSFKEDNGVLVVYEYIEKHGAVAPELYNISSVGYFTTSDNDINADFIKTSLCQANCFCPTNYNSFQDYADGSPALGCYYASYTQTNWQLANNKCKAFNNGFLAVDESPEKLQFLRQQFDRPVPFWLGLSYNNGWIDTDGIPLTNEYQNWGAGEPKYQTCAYVPPTPGFDLKWAAANDCRNSCYYVCEAAPCDSTRYCTDQA</sequence>
<dbReference type="Proteomes" id="UP000835052">
    <property type="component" value="Unassembled WGS sequence"/>
</dbReference>
<name>A0A8S1HNC2_9PELO</name>
<dbReference type="InterPro" id="IPR016186">
    <property type="entry name" value="C-type_lectin-like/link_sf"/>
</dbReference>
<dbReference type="PANTHER" id="PTHR31024:SF3">
    <property type="entry name" value="C-TYPE LECTIN-RELATED"/>
    <property type="match status" value="1"/>
</dbReference>
<dbReference type="InterPro" id="IPR036465">
    <property type="entry name" value="vWFA_dom_sf"/>
</dbReference>
<evidence type="ECO:0000259" key="2">
    <source>
        <dbReference type="PROSITE" id="PS50041"/>
    </source>
</evidence>
<evidence type="ECO:0000313" key="3">
    <source>
        <dbReference type="EMBL" id="CAD6197978.1"/>
    </source>
</evidence>
<dbReference type="InterPro" id="IPR016187">
    <property type="entry name" value="CTDL_fold"/>
</dbReference>
<dbReference type="InterPro" id="IPR001304">
    <property type="entry name" value="C-type_lectin-like"/>
</dbReference>
<dbReference type="PANTHER" id="PTHR31024">
    <property type="entry name" value="C-TYPE LECTIN"/>
    <property type="match status" value="1"/>
</dbReference>
<gene>
    <name evidence="3" type="ORF">CAUJ_LOCUS13885</name>
</gene>
<dbReference type="Gene3D" id="3.10.100.10">
    <property type="entry name" value="Mannose-Binding Protein A, subunit A"/>
    <property type="match status" value="1"/>
</dbReference>
<dbReference type="CDD" id="cd00037">
    <property type="entry name" value="CLECT"/>
    <property type="match status" value="1"/>
</dbReference>
<dbReference type="Gene3D" id="3.40.50.410">
    <property type="entry name" value="von Willebrand factor, type A domain"/>
    <property type="match status" value="1"/>
</dbReference>
<evidence type="ECO:0000256" key="1">
    <source>
        <dbReference type="SAM" id="SignalP"/>
    </source>
</evidence>
<dbReference type="SUPFAM" id="SSF53300">
    <property type="entry name" value="vWA-like"/>
    <property type="match status" value="2"/>
</dbReference>
<dbReference type="SMART" id="SM00034">
    <property type="entry name" value="CLECT"/>
    <property type="match status" value="1"/>
</dbReference>
<dbReference type="PROSITE" id="PS50041">
    <property type="entry name" value="C_TYPE_LECTIN_2"/>
    <property type="match status" value="1"/>
</dbReference>
<accession>A0A8S1HNC2</accession>
<comment type="caution">
    <text evidence="3">The sequence shown here is derived from an EMBL/GenBank/DDBJ whole genome shotgun (WGS) entry which is preliminary data.</text>
</comment>
<dbReference type="EMBL" id="CAJGYM010000111">
    <property type="protein sequence ID" value="CAD6197978.1"/>
    <property type="molecule type" value="Genomic_DNA"/>
</dbReference>
<dbReference type="AlphaFoldDB" id="A0A8S1HNC2"/>